<gene>
    <name evidence="11 15" type="primary">dnaJ</name>
    <name evidence="15" type="ORF">NCTC10254_01565</name>
</gene>
<evidence type="ECO:0000256" key="4">
    <source>
        <dbReference type="ARBA" id="ARBA00022737"/>
    </source>
</evidence>
<comment type="cofactor">
    <cofactor evidence="11">
        <name>Zn(2+)</name>
        <dbReference type="ChEBI" id="CHEBI:29105"/>
    </cofactor>
    <text evidence="11">Binds 2 Zn(2+) ions per monomer.</text>
</comment>
<evidence type="ECO:0000256" key="9">
    <source>
        <dbReference type="ARBA" id="ARBA00061004"/>
    </source>
</evidence>
<feature type="binding site" evidence="11">
    <location>
        <position position="210"/>
    </location>
    <ligand>
        <name>Zn(2+)</name>
        <dbReference type="ChEBI" id="CHEBI:29105"/>
        <label>1</label>
    </ligand>
</feature>
<dbReference type="HAMAP" id="MF_01152">
    <property type="entry name" value="DnaJ"/>
    <property type="match status" value="1"/>
</dbReference>
<evidence type="ECO:0000259" key="13">
    <source>
        <dbReference type="PROSITE" id="PS50076"/>
    </source>
</evidence>
<dbReference type="Gene3D" id="2.60.260.20">
    <property type="entry name" value="Urease metallochaperone UreE, N-terminal domain"/>
    <property type="match status" value="2"/>
</dbReference>
<evidence type="ECO:0000256" key="8">
    <source>
        <dbReference type="ARBA" id="ARBA00023186"/>
    </source>
</evidence>
<dbReference type="GO" id="GO:0051082">
    <property type="term" value="F:unfolded protein binding"/>
    <property type="evidence" value="ECO:0007669"/>
    <property type="project" value="UniProtKB-UniRule"/>
</dbReference>
<dbReference type="PANTHER" id="PTHR43096">
    <property type="entry name" value="DNAJ HOMOLOG 1, MITOCHONDRIAL-RELATED"/>
    <property type="match status" value="1"/>
</dbReference>
<evidence type="ECO:0000256" key="1">
    <source>
        <dbReference type="ARBA" id="ARBA00022490"/>
    </source>
</evidence>
<comment type="domain">
    <text evidence="11">The J domain is necessary and sufficient to stimulate DnaK ATPase activity. Zinc center 1 plays an important role in the autonomous, DnaK-independent chaperone activity of DnaJ. Zinc center 2 is essential for interaction with DnaK and for DnaJ activity.</text>
</comment>
<evidence type="ECO:0000256" key="3">
    <source>
        <dbReference type="ARBA" id="ARBA00022723"/>
    </source>
</evidence>
<feature type="domain" description="J" evidence="13">
    <location>
        <begin position="11"/>
        <end position="76"/>
    </location>
</feature>
<dbReference type="GO" id="GO:0005737">
    <property type="term" value="C:cytoplasm"/>
    <property type="evidence" value="ECO:0007669"/>
    <property type="project" value="UniProtKB-SubCell"/>
</dbReference>
<dbReference type="PROSITE" id="PS50076">
    <property type="entry name" value="DNAJ_2"/>
    <property type="match status" value="1"/>
</dbReference>
<dbReference type="InterPro" id="IPR002939">
    <property type="entry name" value="DnaJ_C"/>
</dbReference>
<dbReference type="GO" id="GO:0009408">
    <property type="term" value="P:response to heat"/>
    <property type="evidence" value="ECO:0007669"/>
    <property type="project" value="InterPro"/>
</dbReference>
<dbReference type="InterPro" id="IPR012724">
    <property type="entry name" value="DnaJ"/>
</dbReference>
<dbReference type="PRINTS" id="PR00625">
    <property type="entry name" value="JDOMAIN"/>
</dbReference>
<evidence type="ECO:0000256" key="10">
    <source>
        <dbReference type="ARBA" id="ARBA00067609"/>
    </source>
</evidence>
<evidence type="ECO:0000259" key="14">
    <source>
        <dbReference type="PROSITE" id="PS51188"/>
    </source>
</evidence>
<dbReference type="InterPro" id="IPR001623">
    <property type="entry name" value="DnaJ_domain"/>
</dbReference>
<feature type="zinc finger region" description="CR-type" evidence="12">
    <location>
        <begin position="145"/>
        <end position="222"/>
    </location>
</feature>
<dbReference type="InterPro" id="IPR001305">
    <property type="entry name" value="HSP_DnaJ_Cys-rich_dom"/>
</dbReference>
<dbReference type="Pfam" id="PF01556">
    <property type="entry name" value="DnaJ_C"/>
    <property type="match status" value="1"/>
</dbReference>
<dbReference type="PANTHER" id="PTHR43096:SF54">
    <property type="entry name" value="CHAPERONE PROTEIN DNAJ 1"/>
    <property type="match status" value="1"/>
</dbReference>
<dbReference type="AlphaFoldDB" id="A0A3S4Y4T0"/>
<keyword evidence="2 11" id="KW-0235">DNA replication</keyword>
<keyword evidence="7 11" id="KW-0346">Stress response</keyword>
<evidence type="ECO:0000313" key="15">
    <source>
        <dbReference type="EMBL" id="SPW28619.1"/>
    </source>
</evidence>
<keyword evidence="8 11" id="KW-0143">Chaperone</keyword>
<comment type="subcellular location">
    <subcellularLocation>
        <location evidence="11">Cytoplasm</location>
    </subcellularLocation>
</comment>
<dbReference type="GO" id="GO:0006260">
    <property type="term" value="P:DNA replication"/>
    <property type="evidence" value="ECO:0007669"/>
    <property type="project" value="UniProtKB-KW"/>
</dbReference>
<dbReference type="SUPFAM" id="SSF46565">
    <property type="entry name" value="Chaperone J-domain"/>
    <property type="match status" value="1"/>
</dbReference>
<comment type="similarity">
    <text evidence="9 11">Belongs to the DnaJ family.</text>
</comment>
<keyword evidence="1 11" id="KW-0963">Cytoplasm</keyword>
<dbReference type="GO" id="GO:0042026">
    <property type="term" value="P:protein refolding"/>
    <property type="evidence" value="ECO:0007669"/>
    <property type="project" value="TreeGrafter"/>
</dbReference>
<dbReference type="Pfam" id="PF00226">
    <property type="entry name" value="DnaJ"/>
    <property type="match status" value="1"/>
</dbReference>
<dbReference type="NCBIfam" id="NF010872">
    <property type="entry name" value="PRK14279.1"/>
    <property type="match status" value="1"/>
</dbReference>
<dbReference type="CDD" id="cd06257">
    <property type="entry name" value="DnaJ"/>
    <property type="match status" value="1"/>
</dbReference>
<feature type="repeat" description="CXXCXGXG motif" evidence="11">
    <location>
        <begin position="196"/>
        <end position="203"/>
    </location>
</feature>
<feature type="binding site" evidence="11">
    <location>
        <position position="177"/>
    </location>
    <ligand>
        <name>Zn(2+)</name>
        <dbReference type="ChEBI" id="CHEBI:29105"/>
        <label>2</label>
    </ligand>
</feature>
<dbReference type="CDD" id="cd10719">
    <property type="entry name" value="DnaJ_zf"/>
    <property type="match status" value="1"/>
</dbReference>
<dbReference type="Pfam" id="PF00684">
    <property type="entry name" value="DnaJ_CXXCXGXG"/>
    <property type="match status" value="1"/>
</dbReference>
<comment type="caution">
    <text evidence="15">The sequence shown here is derived from an EMBL/GenBank/DDBJ whole genome shotgun (WGS) entry which is preliminary data.</text>
</comment>
<dbReference type="SMART" id="SM00271">
    <property type="entry name" value="DnaJ"/>
    <property type="match status" value="1"/>
</dbReference>
<dbReference type="FunFam" id="2.60.260.20:FF:000005">
    <property type="entry name" value="Chaperone protein dnaJ 1, mitochondrial"/>
    <property type="match status" value="1"/>
</dbReference>
<feature type="binding site" evidence="11">
    <location>
        <position position="199"/>
    </location>
    <ligand>
        <name>Zn(2+)</name>
        <dbReference type="ChEBI" id="CHEBI:29105"/>
        <label>2</label>
    </ligand>
</feature>
<dbReference type="Proteomes" id="UP000249886">
    <property type="component" value="Unassembled WGS sequence"/>
</dbReference>
<dbReference type="GeneID" id="84573581"/>
<accession>A0A3S4Y4T0</accession>
<dbReference type="PROSITE" id="PS51188">
    <property type="entry name" value="ZF_CR"/>
    <property type="match status" value="1"/>
</dbReference>
<reference evidence="15 16" key="1">
    <citation type="submission" date="2018-06" db="EMBL/GenBank/DDBJ databases">
        <authorList>
            <consortium name="Pathogen Informatics"/>
            <person name="Doyle S."/>
        </authorList>
    </citation>
    <scope>NUCLEOTIDE SEQUENCE [LARGE SCALE GENOMIC DNA]</scope>
    <source>
        <strain evidence="15 16">NCTC10254</strain>
    </source>
</reference>
<comment type="subunit">
    <text evidence="11">Homodimer.</text>
</comment>
<keyword evidence="3 11" id="KW-0479">Metal-binding</keyword>
<dbReference type="InterPro" id="IPR008971">
    <property type="entry name" value="HSP40/DnaJ_pept-bd"/>
</dbReference>
<feature type="repeat" description="CXXCXGXG motif" evidence="11">
    <location>
        <begin position="174"/>
        <end position="181"/>
    </location>
</feature>
<evidence type="ECO:0000256" key="11">
    <source>
        <dbReference type="HAMAP-Rule" id="MF_01152"/>
    </source>
</evidence>
<dbReference type="EMBL" id="UARK01000011">
    <property type="protein sequence ID" value="SPW28619.1"/>
    <property type="molecule type" value="Genomic_DNA"/>
</dbReference>
<dbReference type="InterPro" id="IPR036869">
    <property type="entry name" value="J_dom_sf"/>
</dbReference>
<dbReference type="FunFam" id="2.10.230.10:FF:000002">
    <property type="entry name" value="Molecular chaperone DnaJ"/>
    <property type="match status" value="1"/>
</dbReference>
<feature type="binding site" evidence="11">
    <location>
        <position position="213"/>
    </location>
    <ligand>
        <name>Zn(2+)</name>
        <dbReference type="ChEBI" id="CHEBI:29105"/>
        <label>1</label>
    </ligand>
</feature>
<evidence type="ECO:0000256" key="7">
    <source>
        <dbReference type="ARBA" id="ARBA00023016"/>
    </source>
</evidence>
<dbReference type="GO" id="GO:0005524">
    <property type="term" value="F:ATP binding"/>
    <property type="evidence" value="ECO:0007669"/>
    <property type="project" value="InterPro"/>
</dbReference>
<feature type="domain" description="CR-type" evidence="14">
    <location>
        <begin position="145"/>
        <end position="222"/>
    </location>
</feature>
<evidence type="ECO:0000256" key="12">
    <source>
        <dbReference type="PROSITE-ProRule" id="PRU00546"/>
    </source>
</evidence>
<dbReference type="GO" id="GO:0008270">
    <property type="term" value="F:zinc ion binding"/>
    <property type="evidence" value="ECO:0007669"/>
    <property type="project" value="UniProtKB-UniRule"/>
</dbReference>
<keyword evidence="6 11" id="KW-0862">Zinc</keyword>
<protein>
    <recommendedName>
        <fullName evidence="10 11">Chaperone protein DnaJ</fullName>
    </recommendedName>
</protein>
<evidence type="ECO:0000313" key="16">
    <source>
        <dbReference type="Proteomes" id="UP000249886"/>
    </source>
</evidence>
<dbReference type="Gene3D" id="2.10.230.10">
    <property type="entry name" value="Heat shock protein DnaJ, cysteine-rich domain"/>
    <property type="match status" value="1"/>
</dbReference>
<feature type="repeat" description="CXXCXGXG motif" evidence="11">
    <location>
        <begin position="210"/>
        <end position="217"/>
    </location>
</feature>
<feature type="binding site" evidence="11">
    <location>
        <position position="161"/>
    </location>
    <ligand>
        <name>Zn(2+)</name>
        <dbReference type="ChEBI" id="CHEBI:29105"/>
        <label>1</label>
    </ligand>
</feature>
<feature type="repeat" description="CXXCXGXG motif" evidence="11">
    <location>
        <begin position="158"/>
        <end position="165"/>
    </location>
</feature>
<evidence type="ECO:0000256" key="6">
    <source>
        <dbReference type="ARBA" id="ARBA00022833"/>
    </source>
</evidence>
<dbReference type="InterPro" id="IPR036410">
    <property type="entry name" value="HSP_DnaJ_Cys-rich_dom_sf"/>
</dbReference>
<comment type="function">
    <text evidence="11">Participates actively in the response to hyperosmotic and heat shock by preventing the aggregation of stress-denatured proteins and by disaggregating proteins, also in an autonomous, DnaK-independent fashion. Unfolded proteins bind initially to DnaJ; upon interaction with the DnaJ-bound protein, DnaK hydrolyzes its bound ATP, resulting in the formation of a stable complex. GrpE releases ADP from DnaK; ATP binding to DnaK triggers the release of the substrate protein, thus completing the reaction cycle. Several rounds of ATP-dependent interactions between DnaJ, DnaK and GrpE are required for fully efficient folding. Also involved, together with DnaK and GrpE, in the DNA replication of plasmids through activation of initiation proteins.</text>
</comment>
<evidence type="ECO:0000256" key="5">
    <source>
        <dbReference type="ARBA" id="ARBA00022771"/>
    </source>
</evidence>
<dbReference type="SUPFAM" id="SSF49493">
    <property type="entry name" value="HSP40/DnaJ peptide-binding domain"/>
    <property type="match status" value="2"/>
</dbReference>
<feature type="binding site" evidence="11">
    <location>
        <position position="196"/>
    </location>
    <ligand>
        <name>Zn(2+)</name>
        <dbReference type="ChEBI" id="CHEBI:29105"/>
        <label>2</label>
    </ligand>
</feature>
<keyword evidence="5 11" id="KW-0863">Zinc-finger</keyword>
<name>A0A3S4Y4T0_9CORY</name>
<dbReference type="NCBIfam" id="TIGR02349">
    <property type="entry name" value="DnaJ_bact"/>
    <property type="match status" value="1"/>
</dbReference>
<dbReference type="NCBIfam" id="NF008035">
    <property type="entry name" value="PRK10767.1"/>
    <property type="match status" value="1"/>
</dbReference>
<dbReference type="RefSeq" id="WP_005522771.1">
    <property type="nucleotide sequence ID" value="NZ_CAUOLB010000004.1"/>
</dbReference>
<proteinExistence type="inferred from homology"/>
<dbReference type="SUPFAM" id="SSF57938">
    <property type="entry name" value="DnaJ/Hsp40 cysteine-rich domain"/>
    <property type="match status" value="1"/>
</dbReference>
<feature type="binding site" evidence="11">
    <location>
        <position position="174"/>
    </location>
    <ligand>
        <name>Zn(2+)</name>
        <dbReference type="ChEBI" id="CHEBI:29105"/>
        <label>2</label>
    </ligand>
</feature>
<dbReference type="CDD" id="cd10747">
    <property type="entry name" value="DnaJ_C"/>
    <property type="match status" value="1"/>
</dbReference>
<dbReference type="GO" id="GO:0031072">
    <property type="term" value="F:heat shock protein binding"/>
    <property type="evidence" value="ECO:0007669"/>
    <property type="project" value="InterPro"/>
</dbReference>
<dbReference type="Gene3D" id="1.10.287.110">
    <property type="entry name" value="DnaJ domain"/>
    <property type="match status" value="1"/>
</dbReference>
<organism evidence="15 16">
    <name type="scientific">Corynebacterium matruchotii</name>
    <dbReference type="NCBI Taxonomy" id="43768"/>
    <lineage>
        <taxon>Bacteria</taxon>
        <taxon>Bacillati</taxon>
        <taxon>Actinomycetota</taxon>
        <taxon>Actinomycetes</taxon>
        <taxon>Mycobacteriales</taxon>
        <taxon>Corynebacteriaceae</taxon>
        <taxon>Corynebacterium</taxon>
    </lineage>
</organism>
<sequence>MAAKNEWVDKDYYADLGVTSSASDADIKKAYRKLARENHPDSHPGDAIREEKFKKVAEAYDVVGDPTRRKEYDEFKEMLRVGGGFRGGGQSFQDFSDIFGGGRSTGGFSDIFGGSWGATRRSARPTRGSDVETEITLDFREAAKGTTLPVQLTGDAPCAACHGSGSRTGATSACKNCNGTGYVTENRGAFAFSAPCPDCDGTGKVITDPCPDCRGTGTVRRSRSITVRIPAGVVDGQKVRLAGQGEAGPHGTPAGDLFVTVHVRPDKVFTRDGDNLEVEVPVSFGELALGGTVSVPTLEKPVRVRIPAGTPDGRVLRVRGRGVPKRDGSFGDLYVKVKIRVPKDLTDDAKDALRNYMEAEKHMGFDPRATWAGNES</sequence>
<evidence type="ECO:0000256" key="2">
    <source>
        <dbReference type="ARBA" id="ARBA00022705"/>
    </source>
</evidence>
<feature type="binding site" evidence="11">
    <location>
        <position position="158"/>
    </location>
    <ligand>
        <name>Zn(2+)</name>
        <dbReference type="ChEBI" id="CHEBI:29105"/>
        <label>1</label>
    </ligand>
</feature>
<keyword evidence="4 11" id="KW-0677">Repeat</keyword>